<dbReference type="Pfam" id="PF01380">
    <property type="entry name" value="SIS"/>
    <property type="match status" value="1"/>
</dbReference>
<accession>A0ABZ2SNQ7</accession>
<keyword evidence="7" id="KW-1185">Reference proteome</keyword>
<dbReference type="Gene3D" id="3.40.50.10490">
    <property type="entry name" value="Glucose-6-phosphate isomerase like protein, domain 1"/>
    <property type="match status" value="1"/>
</dbReference>
<feature type="domain" description="HTH rpiR-type" evidence="4">
    <location>
        <begin position="1"/>
        <end position="77"/>
    </location>
</feature>
<keyword evidence="2" id="KW-0238">DNA-binding</keyword>
<dbReference type="EMBL" id="CP147251">
    <property type="protein sequence ID" value="WYJ77157.1"/>
    <property type="molecule type" value="Genomic_DNA"/>
</dbReference>
<dbReference type="SUPFAM" id="SSF46689">
    <property type="entry name" value="Homeodomain-like"/>
    <property type="match status" value="1"/>
</dbReference>
<evidence type="ECO:0000256" key="1">
    <source>
        <dbReference type="ARBA" id="ARBA00023015"/>
    </source>
</evidence>
<dbReference type="CDD" id="cd05013">
    <property type="entry name" value="SIS_RpiR"/>
    <property type="match status" value="1"/>
</dbReference>
<keyword evidence="3" id="KW-0804">Transcription</keyword>
<evidence type="ECO:0000256" key="3">
    <source>
        <dbReference type="ARBA" id="ARBA00023163"/>
    </source>
</evidence>
<dbReference type="Proteomes" id="UP000664701">
    <property type="component" value="Chromosome"/>
</dbReference>
<protein>
    <recommendedName>
        <fullName evidence="8">MurR/RpiR family transcriptional regulator</fullName>
    </recommendedName>
</protein>
<dbReference type="InterPro" id="IPR009057">
    <property type="entry name" value="Homeodomain-like_sf"/>
</dbReference>
<gene>
    <name evidence="6" type="ORF">DOK78_001795</name>
</gene>
<name>A0ABZ2SNQ7_9ENTE</name>
<dbReference type="PANTHER" id="PTHR30514:SF1">
    <property type="entry name" value="HTH-TYPE TRANSCRIPTIONAL REGULATOR HEXR-RELATED"/>
    <property type="match status" value="1"/>
</dbReference>
<dbReference type="InterPro" id="IPR047640">
    <property type="entry name" value="RpiR-like"/>
</dbReference>
<dbReference type="InterPro" id="IPR000281">
    <property type="entry name" value="HTH_RpiR"/>
</dbReference>
<dbReference type="InterPro" id="IPR001347">
    <property type="entry name" value="SIS_dom"/>
</dbReference>
<evidence type="ECO:0008006" key="8">
    <source>
        <dbReference type="Google" id="ProtNLM"/>
    </source>
</evidence>
<proteinExistence type="predicted"/>
<dbReference type="PROSITE" id="PS51464">
    <property type="entry name" value="SIS"/>
    <property type="match status" value="1"/>
</dbReference>
<dbReference type="InterPro" id="IPR036388">
    <property type="entry name" value="WH-like_DNA-bd_sf"/>
</dbReference>
<dbReference type="Pfam" id="PF01418">
    <property type="entry name" value="HTH_6"/>
    <property type="match status" value="1"/>
</dbReference>
<dbReference type="PROSITE" id="PS51071">
    <property type="entry name" value="HTH_RPIR"/>
    <property type="match status" value="1"/>
</dbReference>
<dbReference type="PANTHER" id="PTHR30514">
    <property type="entry name" value="GLUCOKINASE"/>
    <property type="match status" value="1"/>
</dbReference>
<evidence type="ECO:0000313" key="7">
    <source>
        <dbReference type="Proteomes" id="UP000664701"/>
    </source>
</evidence>
<evidence type="ECO:0000259" key="5">
    <source>
        <dbReference type="PROSITE" id="PS51464"/>
    </source>
</evidence>
<reference evidence="6 7" key="1">
    <citation type="submission" date="2024-03" db="EMBL/GenBank/DDBJ databases">
        <title>The Genome Sequence of Enterococcus sp. DIV2402.</title>
        <authorList>
            <consortium name="The Broad Institute Genomics Platform"/>
            <consortium name="The Broad Institute Microbial Omics Core"/>
            <consortium name="The Broad Institute Genomic Center for Infectious Diseases"/>
            <person name="Earl A."/>
            <person name="Manson A."/>
            <person name="Gilmore M."/>
            <person name="Schwartman J."/>
            <person name="Shea T."/>
            <person name="Abouelleil A."/>
            <person name="Cao P."/>
            <person name="Chapman S."/>
            <person name="Cusick C."/>
            <person name="Young S."/>
            <person name="Neafsey D."/>
            <person name="Nusbaum C."/>
            <person name="Birren B."/>
        </authorList>
    </citation>
    <scope>NUCLEOTIDE SEQUENCE [LARGE SCALE GENOMIC DNA]</scope>
    <source>
        <strain evidence="6 7">DIV2402</strain>
    </source>
</reference>
<evidence type="ECO:0000256" key="2">
    <source>
        <dbReference type="ARBA" id="ARBA00023125"/>
    </source>
</evidence>
<dbReference type="RefSeq" id="WP_207940678.1">
    <property type="nucleotide sequence ID" value="NZ_CP147251.1"/>
</dbReference>
<dbReference type="InterPro" id="IPR046348">
    <property type="entry name" value="SIS_dom_sf"/>
</dbReference>
<organism evidence="6 7">
    <name type="scientific">Candidatus Enterococcus lowellii</name>
    <dbReference type="NCBI Taxonomy" id="2230877"/>
    <lineage>
        <taxon>Bacteria</taxon>
        <taxon>Bacillati</taxon>
        <taxon>Bacillota</taxon>
        <taxon>Bacilli</taxon>
        <taxon>Lactobacillales</taxon>
        <taxon>Enterococcaceae</taxon>
        <taxon>Enterococcus</taxon>
    </lineage>
</organism>
<dbReference type="InterPro" id="IPR035472">
    <property type="entry name" value="RpiR-like_SIS"/>
</dbReference>
<evidence type="ECO:0000259" key="4">
    <source>
        <dbReference type="PROSITE" id="PS51071"/>
    </source>
</evidence>
<feature type="domain" description="SIS" evidence="5">
    <location>
        <begin position="126"/>
        <end position="268"/>
    </location>
</feature>
<sequence length="295" mass="33969">MYLFQQIEETIFNYNDSRKIIGEFILANAEQISELPMEKIAQETYTSKASLVRFAKKLGYSGWREFVLAFREEVIYEQKYTGEINPNIPFNKEDDYMQIARNIKTLQTEALEDTLNQLDKSTLFKATQILLQADTIMFFCISPYIYLADIFRRKMLTIGKHIIVTNPLEASIAAQSLTEKDCAIIISYSGTNDTIDPLSHIKDLKENNVSLIGLTSGGENTLRNNANVTFTISSREKLYSKIANFSTEESINYILNTLFSCYFGQNYEENLKNKIAKTIKIESKKRFTHLKNIQE</sequence>
<evidence type="ECO:0000313" key="6">
    <source>
        <dbReference type="EMBL" id="WYJ77157.1"/>
    </source>
</evidence>
<keyword evidence="1" id="KW-0805">Transcription regulation</keyword>
<dbReference type="Gene3D" id="1.10.10.10">
    <property type="entry name" value="Winged helix-like DNA-binding domain superfamily/Winged helix DNA-binding domain"/>
    <property type="match status" value="1"/>
</dbReference>
<dbReference type="SUPFAM" id="SSF53697">
    <property type="entry name" value="SIS domain"/>
    <property type="match status" value="1"/>
</dbReference>